<dbReference type="CDD" id="cd00342">
    <property type="entry name" value="gram_neg_porins"/>
    <property type="match status" value="1"/>
</dbReference>
<protein>
    <recommendedName>
        <fullName evidence="8">Porin domain-containing protein</fullName>
    </recommendedName>
</protein>
<keyword evidence="4" id="KW-0472">Membrane</keyword>
<dbReference type="PANTHER" id="PTHR34501">
    <property type="entry name" value="PROTEIN YDDL-RELATED"/>
    <property type="match status" value="1"/>
</dbReference>
<dbReference type="GO" id="GO:0009279">
    <property type="term" value="C:cell outer membrane"/>
    <property type="evidence" value="ECO:0007669"/>
    <property type="project" value="UniProtKB-SubCell"/>
</dbReference>
<dbReference type="GO" id="GO:0034220">
    <property type="term" value="P:monoatomic ion transmembrane transport"/>
    <property type="evidence" value="ECO:0007669"/>
    <property type="project" value="InterPro"/>
</dbReference>
<dbReference type="eggNOG" id="COG3203">
    <property type="taxonomic scope" value="Bacteria"/>
</dbReference>
<feature type="chain" id="PRO_5004536149" description="Porin domain-containing protein" evidence="5">
    <location>
        <begin position="24"/>
        <end position="357"/>
    </location>
</feature>
<comment type="subcellular location">
    <subcellularLocation>
        <location evidence="1">Cell outer membrane</location>
        <topology evidence="1">Multi-pass membrane protein</topology>
    </subcellularLocation>
</comment>
<dbReference type="Proteomes" id="UP000015503">
    <property type="component" value="Chromosome"/>
</dbReference>
<dbReference type="AlphaFoldDB" id="S6AS02"/>
<dbReference type="InterPro" id="IPR050298">
    <property type="entry name" value="Gram-neg_bact_OMP"/>
</dbReference>
<keyword evidence="3 5" id="KW-0732">Signal</keyword>
<evidence type="ECO:0000256" key="5">
    <source>
        <dbReference type="SAM" id="SignalP"/>
    </source>
</evidence>
<proteinExistence type="inferred from homology"/>
<evidence type="ECO:0000256" key="1">
    <source>
        <dbReference type="ARBA" id="ARBA00004571"/>
    </source>
</evidence>
<evidence type="ECO:0000256" key="3">
    <source>
        <dbReference type="ARBA" id="ARBA00022729"/>
    </source>
</evidence>
<dbReference type="SUPFAM" id="SSF56935">
    <property type="entry name" value="Porins"/>
    <property type="match status" value="1"/>
</dbReference>
<dbReference type="Pfam" id="PF00267">
    <property type="entry name" value="Porin_1"/>
    <property type="match status" value="1"/>
</dbReference>
<dbReference type="PANTHER" id="PTHR34501:SF2">
    <property type="entry name" value="OUTER MEMBRANE PORIN F-RELATED"/>
    <property type="match status" value="1"/>
</dbReference>
<sequence>MTLHHRICLALGLCCSLPSLGHALDLYQDDRFDLRMKLRLEAVYGDATNQWDSGTSRFGLKGRAKLDEDWSLFGESEWGYRMDLGADRHEGDDIDRRLGYAGISHSRFGSLAVGQQWSALFDVAWWTDMGWRFGSAAFGAYNFADYGVTSGTARAKDAVVYRNGYGDRLGYALQAQPKRTHKDLGYGVNASLDQSMGGSLVYDAAPNVQLGAAYYQNRYTDVTPGHGIAEGDTGHLSLLGAKYEDGKLFLATNLAHGDNWEIAENGQFYDSLGTQVYGHYHFDSGWRVHLNTNYLTYLGHRSQGYERKTVIPGLSYHFIKDKALVWLEYQYDYGNHFDGVGYSGNDDTWAVGLYYQL</sequence>
<dbReference type="Gene3D" id="2.40.160.10">
    <property type="entry name" value="Porin"/>
    <property type="match status" value="1"/>
</dbReference>
<accession>S6AS02</accession>
<keyword evidence="7" id="KW-1185">Reference proteome</keyword>
<evidence type="ECO:0000313" key="7">
    <source>
        <dbReference type="Proteomes" id="UP000015503"/>
    </source>
</evidence>
<gene>
    <name evidence="6" type="ORF">PCA10_30310</name>
</gene>
<dbReference type="EMBL" id="AP013068">
    <property type="protein sequence ID" value="BAN48763.1"/>
    <property type="molecule type" value="Genomic_DNA"/>
</dbReference>
<dbReference type="GO" id="GO:0015288">
    <property type="term" value="F:porin activity"/>
    <property type="evidence" value="ECO:0007669"/>
    <property type="project" value="InterPro"/>
</dbReference>
<dbReference type="PRINTS" id="PR00183">
    <property type="entry name" value="ECOLIPORIN"/>
</dbReference>
<dbReference type="KEGG" id="pre:PCA10_30310"/>
<dbReference type="InterPro" id="IPR001702">
    <property type="entry name" value="Porin_Gram-ve"/>
</dbReference>
<dbReference type="InterPro" id="IPR023614">
    <property type="entry name" value="Porin_dom_sf"/>
</dbReference>
<dbReference type="InterPro" id="IPR033900">
    <property type="entry name" value="Gram_neg_porin_domain"/>
</dbReference>
<dbReference type="HOGENOM" id="CLU_058202_1_0_6"/>
<evidence type="ECO:0000313" key="6">
    <source>
        <dbReference type="EMBL" id="BAN48763.1"/>
    </source>
</evidence>
<evidence type="ECO:0000256" key="4">
    <source>
        <dbReference type="ARBA" id="ARBA00023136"/>
    </source>
</evidence>
<feature type="signal peptide" evidence="5">
    <location>
        <begin position="1"/>
        <end position="23"/>
    </location>
</feature>
<dbReference type="InterPro" id="IPR001897">
    <property type="entry name" value="Porin_gammaproteobac"/>
</dbReference>
<organism evidence="6 7">
    <name type="scientific">Metapseudomonas resinovorans NBRC 106553</name>
    <dbReference type="NCBI Taxonomy" id="1245471"/>
    <lineage>
        <taxon>Bacteria</taxon>
        <taxon>Pseudomonadati</taxon>
        <taxon>Pseudomonadota</taxon>
        <taxon>Gammaproteobacteria</taxon>
        <taxon>Pseudomonadales</taxon>
        <taxon>Pseudomonadaceae</taxon>
        <taxon>Metapseudomonas</taxon>
    </lineage>
</organism>
<evidence type="ECO:0000256" key="2">
    <source>
        <dbReference type="ARBA" id="ARBA00007539"/>
    </source>
</evidence>
<evidence type="ECO:0008006" key="8">
    <source>
        <dbReference type="Google" id="ProtNLM"/>
    </source>
</evidence>
<dbReference type="STRING" id="1245471.PCA10_30310"/>
<reference evidence="6 7" key="1">
    <citation type="journal article" date="2013" name="Genome Announc.">
        <title>Complete Genome Sequence of the Carbazole Degrader Pseudomonas resinovorans Strain CA10 (NBRC 106553).</title>
        <authorList>
            <person name="Shintani M."/>
            <person name="Hosoyama A."/>
            <person name="Ohji S."/>
            <person name="Tsuchikane K."/>
            <person name="Takarada H."/>
            <person name="Yamazoe A."/>
            <person name="Fujita N."/>
            <person name="Nojiri H."/>
        </authorList>
    </citation>
    <scope>NUCLEOTIDE SEQUENCE [LARGE SCALE GENOMIC DNA]</scope>
    <source>
        <strain evidence="6 7">NBRC 106553</strain>
    </source>
</reference>
<comment type="similarity">
    <text evidence="2">Belongs to the Gram-negative porin family.</text>
</comment>
<name>S6AS02_METRE</name>
<dbReference type="OrthoDB" id="784582at2"/>
<dbReference type="PATRIC" id="fig|1245471.3.peg.3054"/>
<dbReference type="RefSeq" id="WP_016492909.1">
    <property type="nucleotide sequence ID" value="NC_021499.1"/>
</dbReference>